<evidence type="ECO:0000256" key="1">
    <source>
        <dbReference type="SAM" id="MobiDB-lite"/>
    </source>
</evidence>
<organism evidence="2 3">
    <name type="scientific">Tilletiopsis washingtonensis</name>
    <dbReference type="NCBI Taxonomy" id="58919"/>
    <lineage>
        <taxon>Eukaryota</taxon>
        <taxon>Fungi</taxon>
        <taxon>Dikarya</taxon>
        <taxon>Basidiomycota</taxon>
        <taxon>Ustilaginomycotina</taxon>
        <taxon>Exobasidiomycetes</taxon>
        <taxon>Entylomatales</taxon>
        <taxon>Entylomatales incertae sedis</taxon>
        <taxon>Tilletiopsis</taxon>
    </lineage>
</organism>
<proteinExistence type="predicted"/>
<gene>
    <name evidence="2" type="ORF">FA09DRAFT_20711</name>
</gene>
<keyword evidence="3" id="KW-1185">Reference proteome</keyword>
<feature type="region of interest" description="Disordered" evidence="1">
    <location>
        <begin position="35"/>
        <end position="62"/>
    </location>
</feature>
<reference evidence="2 3" key="1">
    <citation type="journal article" date="2018" name="Mol. Biol. Evol.">
        <title>Broad Genomic Sampling Reveals a Smut Pathogenic Ancestry of the Fungal Clade Ustilaginomycotina.</title>
        <authorList>
            <person name="Kijpornyongpan T."/>
            <person name="Mondo S.J."/>
            <person name="Barry K."/>
            <person name="Sandor L."/>
            <person name="Lee J."/>
            <person name="Lipzen A."/>
            <person name="Pangilinan J."/>
            <person name="LaButti K."/>
            <person name="Hainaut M."/>
            <person name="Henrissat B."/>
            <person name="Grigoriev I.V."/>
            <person name="Spatafora J.W."/>
            <person name="Aime M.C."/>
        </authorList>
    </citation>
    <scope>NUCLEOTIDE SEQUENCE [LARGE SCALE GENOMIC DNA]</scope>
    <source>
        <strain evidence="2 3">MCA 4186</strain>
    </source>
</reference>
<dbReference type="AlphaFoldDB" id="A0A316ZAZ4"/>
<evidence type="ECO:0000313" key="2">
    <source>
        <dbReference type="EMBL" id="PWN98194.1"/>
    </source>
</evidence>
<dbReference type="Proteomes" id="UP000245946">
    <property type="component" value="Unassembled WGS sequence"/>
</dbReference>
<sequence>MKGAVASIGPCVSSSSAPARLGRRCRALPRIRAARSSADLHRPPPAASRAAGEEHSSGPSDLPSHVRGSVLYRCVSARICTRDRVRRWLASSCGGARPAPAGLLACSCSSSRRCATALSDRLDWYGRSWRLSSPVTREAGSVHRAGDFCSRRRR</sequence>
<protein>
    <submittedName>
        <fullName evidence="2">Uncharacterized protein</fullName>
    </submittedName>
</protein>
<dbReference type="EMBL" id="KZ819292">
    <property type="protein sequence ID" value="PWN98194.1"/>
    <property type="molecule type" value="Genomic_DNA"/>
</dbReference>
<dbReference type="RefSeq" id="XP_025598473.1">
    <property type="nucleotide sequence ID" value="XM_025739471.1"/>
</dbReference>
<evidence type="ECO:0000313" key="3">
    <source>
        <dbReference type="Proteomes" id="UP000245946"/>
    </source>
</evidence>
<dbReference type="GeneID" id="37267017"/>
<accession>A0A316ZAZ4</accession>
<name>A0A316ZAZ4_9BASI</name>